<proteinExistence type="predicted"/>
<organism evidence="1 2">
    <name type="scientific">Pleurodeles waltl</name>
    <name type="common">Iberian ribbed newt</name>
    <dbReference type="NCBI Taxonomy" id="8319"/>
    <lineage>
        <taxon>Eukaryota</taxon>
        <taxon>Metazoa</taxon>
        <taxon>Chordata</taxon>
        <taxon>Craniata</taxon>
        <taxon>Vertebrata</taxon>
        <taxon>Euteleostomi</taxon>
        <taxon>Amphibia</taxon>
        <taxon>Batrachia</taxon>
        <taxon>Caudata</taxon>
        <taxon>Salamandroidea</taxon>
        <taxon>Salamandridae</taxon>
        <taxon>Pleurodelinae</taxon>
        <taxon>Pleurodeles</taxon>
    </lineage>
</organism>
<accession>A0AAV7SI17</accession>
<dbReference type="PANTHER" id="PTHR10424">
    <property type="entry name" value="VIRAL ENVELOPE PROTEIN"/>
    <property type="match status" value="1"/>
</dbReference>
<dbReference type="Gene3D" id="1.10.287.210">
    <property type="match status" value="1"/>
</dbReference>
<reference evidence="1" key="1">
    <citation type="journal article" date="2022" name="bioRxiv">
        <title>Sequencing and chromosome-scale assembly of the giantPleurodeles waltlgenome.</title>
        <authorList>
            <person name="Brown T."/>
            <person name="Elewa A."/>
            <person name="Iarovenko S."/>
            <person name="Subramanian E."/>
            <person name="Araus A.J."/>
            <person name="Petzold A."/>
            <person name="Susuki M."/>
            <person name="Suzuki K.-i.T."/>
            <person name="Hayashi T."/>
            <person name="Toyoda A."/>
            <person name="Oliveira C."/>
            <person name="Osipova E."/>
            <person name="Leigh N.D."/>
            <person name="Simon A."/>
            <person name="Yun M.H."/>
        </authorList>
    </citation>
    <scope>NUCLEOTIDE SEQUENCE</scope>
    <source>
        <strain evidence="1">20211129_DDA</strain>
        <tissue evidence="1">Liver</tissue>
    </source>
</reference>
<keyword evidence="2" id="KW-1185">Reference proteome</keyword>
<sequence length="193" mass="21190">MIYSTSRIHQLTELMEKLADSTAAALGNIMEELIDMRAVVIQNRIPLDIILAKEDGICHVIHQSCCAHIPDNSDKTNKAIGNIKKVQEEAKNVHTSTDLGGILGTLGAWFGNWTSWLIEARARGQATKHGGRELLELRAAFGSSSTTRGDRGDTSLLDQPGWSLGDSRARLCHERTLGGSREEKRAMRLELCA</sequence>
<dbReference type="AlphaFoldDB" id="A0AAV7SI17"/>
<comment type="caution">
    <text evidence="1">The sequence shown here is derived from an EMBL/GenBank/DDBJ whole genome shotgun (WGS) entry which is preliminary data.</text>
</comment>
<name>A0AAV7SI17_PLEWA</name>
<dbReference type="EMBL" id="JANPWB010000008">
    <property type="protein sequence ID" value="KAJ1163726.1"/>
    <property type="molecule type" value="Genomic_DNA"/>
</dbReference>
<dbReference type="SUPFAM" id="SSF58069">
    <property type="entry name" value="Virus ectodomain"/>
    <property type="match status" value="1"/>
</dbReference>
<dbReference type="Proteomes" id="UP001066276">
    <property type="component" value="Chromosome 4_2"/>
</dbReference>
<protein>
    <submittedName>
        <fullName evidence="1">Uncharacterized protein</fullName>
    </submittedName>
</protein>
<evidence type="ECO:0000313" key="2">
    <source>
        <dbReference type="Proteomes" id="UP001066276"/>
    </source>
</evidence>
<dbReference type="Pfam" id="PF00429">
    <property type="entry name" value="TLV_coat"/>
    <property type="match status" value="1"/>
</dbReference>
<gene>
    <name evidence="1" type="ORF">NDU88_004179</name>
</gene>
<dbReference type="InterPro" id="IPR018154">
    <property type="entry name" value="TLV/ENV_coat_polyprotein"/>
</dbReference>
<evidence type="ECO:0000313" key="1">
    <source>
        <dbReference type="EMBL" id="KAJ1163726.1"/>
    </source>
</evidence>